<gene>
    <name evidence="2" type="ORF">RSOL_040360</name>
</gene>
<evidence type="ECO:0000313" key="2">
    <source>
        <dbReference type="EMBL" id="EUC54342.1"/>
    </source>
</evidence>
<proteinExistence type="predicted"/>
<protein>
    <submittedName>
        <fullName evidence="2">Uncharacterized protein</fullName>
    </submittedName>
</protein>
<evidence type="ECO:0000256" key="1">
    <source>
        <dbReference type="SAM" id="MobiDB-lite"/>
    </source>
</evidence>
<comment type="caution">
    <text evidence="2">The sequence shown here is derived from an EMBL/GenBank/DDBJ whole genome shotgun (WGS) entry which is preliminary data.</text>
</comment>
<reference evidence="3" key="1">
    <citation type="journal article" date="2014" name="Genome Announc.">
        <title>Draft genome sequence of the plant-pathogenic soil fungus Rhizoctonia solani anastomosis group 3 strain Rhs1AP.</title>
        <authorList>
            <person name="Cubeta M.A."/>
            <person name="Thomas E."/>
            <person name="Dean R.A."/>
            <person name="Jabaji S."/>
            <person name="Neate S.M."/>
            <person name="Tavantzis S."/>
            <person name="Toda T."/>
            <person name="Vilgalys R."/>
            <person name="Bharathan N."/>
            <person name="Fedorova-Abrams N."/>
            <person name="Pakala S.B."/>
            <person name="Pakala S.M."/>
            <person name="Zafar N."/>
            <person name="Joardar V."/>
            <person name="Losada L."/>
            <person name="Nierman W.C."/>
        </authorList>
    </citation>
    <scope>NUCLEOTIDE SEQUENCE [LARGE SCALE GENOMIC DNA]</scope>
    <source>
        <strain evidence="3">AG-3</strain>
    </source>
</reference>
<feature type="region of interest" description="Disordered" evidence="1">
    <location>
        <begin position="235"/>
        <end position="290"/>
    </location>
</feature>
<feature type="non-terminal residue" evidence="2">
    <location>
        <position position="395"/>
    </location>
</feature>
<organism evidence="2 3">
    <name type="scientific">Rhizoctonia solani AG-3 Rhs1AP</name>
    <dbReference type="NCBI Taxonomy" id="1086054"/>
    <lineage>
        <taxon>Eukaryota</taxon>
        <taxon>Fungi</taxon>
        <taxon>Dikarya</taxon>
        <taxon>Basidiomycota</taxon>
        <taxon>Agaricomycotina</taxon>
        <taxon>Agaricomycetes</taxon>
        <taxon>Cantharellales</taxon>
        <taxon>Ceratobasidiaceae</taxon>
        <taxon>Rhizoctonia</taxon>
    </lineage>
</organism>
<sequence length="395" mass="42273">MFAYLPPSASEHGQMRQPVATARVKLRHSLGFRVYSNIELSSIYLSARIGPARNKILSCNTHTGLLDGHGVTLGTFEEAMSKARQEIAGLLNGAMIYPCVLLNKPLPKCFKPTQRAGTKLATQTILPRKSLARSTEDTLSSSRTWSRRTLEGFSSTSKTWLLEPTSAVASFAQHSAQSTVSVSNSAPLSLPISTTAATPPTTIHVALMDIASNPSLTEHEKAGLYLNRTCRVDAEMEGESASGASSSETEDGMEATGEGESEGRGQGNSVVGVGSKDDDSKEARDAEDDATAPKFSFFPIPKRLPAPGSSSDDESSSNALGVVDILKFGMLIHYVSARFLGYGSTGFGIFCSKSAIPKFGMPTWSPFGMFVLPIFTRFLLGVHNAVTMLDCIDMK</sequence>
<feature type="compositionally biased region" description="Basic and acidic residues" evidence="1">
    <location>
        <begin position="275"/>
        <end position="284"/>
    </location>
</feature>
<feature type="compositionally biased region" description="Acidic residues" evidence="1">
    <location>
        <begin position="248"/>
        <end position="260"/>
    </location>
</feature>
<dbReference type="Proteomes" id="UP000030108">
    <property type="component" value="Unassembled WGS sequence"/>
</dbReference>
<accession>X8IXD6</accession>
<name>X8IXD6_9AGAM</name>
<dbReference type="AlphaFoldDB" id="X8IXD6"/>
<evidence type="ECO:0000313" key="3">
    <source>
        <dbReference type="Proteomes" id="UP000030108"/>
    </source>
</evidence>
<dbReference type="EMBL" id="JATN01000322">
    <property type="protein sequence ID" value="EUC54342.1"/>
    <property type="molecule type" value="Genomic_DNA"/>
</dbReference>